<accession>A0A480GZH8</accession>
<organism evidence="1">
    <name type="scientific">Sus scrofa</name>
    <name type="common">Pig</name>
    <dbReference type="NCBI Taxonomy" id="9823"/>
    <lineage>
        <taxon>Eukaryota</taxon>
        <taxon>Metazoa</taxon>
        <taxon>Chordata</taxon>
        <taxon>Craniata</taxon>
        <taxon>Vertebrata</taxon>
        <taxon>Euteleostomi</taxon>
        <taxon>Mammalia</taxon>
        <taxon>Eutheria</taxon>
        <taxon>Laurasiatheria</taxon>
        <taxon>Artiodactyla</taxon>
        <taxon>Suina</taxon>
        <taxon>Suidae</taxon>
        <taxon>Sus</taxon>
    </lineage>
</organism>
<dbReference type="EMBL" id="DQIR01062149">
    <property type="protein sequence ID" value="HDA17625.1"/>
    <property type="molecule type" value="Transcribed_RNA"/>
</dbReference>
<reference evidence="1" key="1">
    <citation type="journal article" date="2019" name="PeerJ">
        <title>Genes of the pig, Sus scrofa, reconstructed with EvidentialGene.</title>
        <authorList>
            <person name="Gilbert D.G."/>
        </authorList>
    </citation>
    <scope>NUCLEOTIDE SEQUENCE</scope>
</reference>
<name>A0A480GZH8_PIG</name>
<protein>
    <submittedName>
        <fullName evidence="1">Uncharacterized protein</fullName>
    </submittedName>
</protein>
<dbReference type="AlphaFoldDB" id="A0A480GZH8"/>
<sequence>MEGRIFPSFSSSDAHAELHEAGEVAREGDDALGTLSACLVTVQEEMQRCLFSPFDGELVTGHMEVPKQGAELELKLLAFTTATARWYLHHSSCPIPDPRSED</sequence>
<evidence type="ECO:0000313" key="1">
    <source>
        <dbReference type="EMBL" id="HDA17792.1"/>
    </source>
</evidence>
<dbReference type="EMBL" id="DQIR01062316">
    <property type="protein sequence ID" value="HDA17792.1"/>
    <property type="molecule type" value="Transcribed_RNA"/>
</dbReference>
<proteinExistence type="predicted"/>